<comment type="similarity">
    <text evidence="4">Belongs to the R-transferase family. Bpt subfamily.</text>
</comment>
<dbReference type="InterPro" id="IPR017138">
    <property type="entry name" value="Asp_Glu_LeuTrfase"/>
</dbReference>
<dbReference type="EMBL" id="FMWO01000029">
    <property type="protein sequence ID" value="SCZ84593.1"/>
    <property type="molecule type" value="Genomic_DNA"/>
</dbReference>
<keyword evidence="3 4" id="KW-0012">Acyltransferase</keyword>
<comment type="function">
    <text evidence="4">Functions in the N-end rule pathway of protein degradation where it conjugates Leu from its aminoacyl-tRNA to the N-termini of proteins containing an N-terminal aspartate or glutamate.</text>
</comment>
<dbReference type="AlphaFoldDB" id="A0A1G5SBL2"/>
<feature type="domain" description="N-end aminoacyl transferase N-terminal" evidence="5">
    <location>
        <begin position="9"/>
        <end position="79"/>
    </location>
</feature>
<dbReference type="InterPro" id="IPR016181">
    <property type="entry name" value="Acyl_CoA_acyltransferase"/>
</dbReference>
<dbReference type="SUPFAM" id="SSF55729">
    <property type="entry name" value="Acyl-CoA N-acyltransferases (Nat)"/>
    <property type="match status" value="1"/>
</dbReference>
<dbReference type="Proteomes" id="UP000198729">
    <property type="component" value="Unassembled WGS sequence"/>
</dbReference>
<dbReference type="PIRSF" id="PIRSF037208">
    <property type="entry name" value="ATE_pro_prd"/>
    <property type="match status" value="1"/>
</dbReference>
<organism evidence="7 8">
    <name type="scientific">Nitrosomonas mobilis</name>
    <dbReference type="NCBI Taxonomy" id="51642"/>
    <lineage>
        <taxon>Bacteria</taxon>
        <taxon>Pseudomonadati</taxon>
        <taxon>Pseudomonadota</taxon>
        <taxon>Betaproteobacteria</taxon>
        <taxon>Nitrosomonadales</taxon>
        <taxon>Nitrosomonadaceae</taxon>
        <taxon>Nitrosomonas</taxon>
    </lineage>
</organism>
<dbReference type="PANTHER" id="PTHR21367">
    <property type="entry name" value="ARGININE-TRNA-PROTEIN TRANSFERASE 1"/>
    <property type="match status" value="1"/>
</dbReference>
<dbReference type="EC" id="2.3.2.29" evidence="4"/>
<keyword evidence="1 4" id="KW-0963">Cytoplasm</keyword>
<dbReference type="Pfam" id="PF04377">
    <property type="entry name" value="ATE_C"/>
    <property type="match status" value="1"/>
</dbReference>
<dbReference type="InterPro" id="IPR007472">
    <property type="entry name" value="N-end_Aminoacyl_Trfase_C"/>
</dbReference>
<comment type="catalytic activity">
    <reaction evidence="4">
        <text>N-terminal L-aspartyl-[protein] + L-leucyl-tRNA(Leu) = N-terminal L-leucyl-L-aspartyl-[protein] + tRNA(Leu) + H(+)</text>
        <dbReference type="Rhea" id="RHEA:50420"/>
        <dbReference type="Rhea" id="RHEA-COMP:9613"/>
        <dbReference type="Rhea" id="RHEA-COMP:9622"/>
        <dbReference type="Rhea" id="RHEA-COMP:12669"/>
        <dbReference type="Rhea" id="RHEA-COMP:12674"/>
        <dbReference type="ChEBI" id="CHEBI:15378"/>
        <dbReference type="ChEBI" id="CHEBI:64720"/>
        <dbReference type="ChEBI" id="CHEBI:78442"/>
        <dbReference type="ChEBI" id="CHEBI:78494"/>
        <dbReference type="ChEBI" id="CHEBI:133042"/>
        <dbReference type="EC" id="2.3.2.29"/>
    </reaction>
</comment>
<dbReference type="OrthoDB" id="9782022at2"/>
<dbReference type="NCBIfam" id="NF002342">
    <property type="entry name" value="PRK01305.1-3"/>
    <property type="match status" value="1"/>
</dbReference>
<evidence type="ECO:0000256" key="2">
    <source>
        <dbReference type="ARBA" id="ARBA00022679"/>
    </source>
</evidence>
<evidence type="ECO:0000313" key="8">
    <source>
        <dbReference type="Proteomes" id="UP000198729"/>
    </source>
</evidence>
<keyword evidence="8" id="KW-1185">Reference proteome</keyword>
<dbReference type="Pfam" id="PF04376">
    <property type="entry name" value="ATE_N"/>
    <property type="match status" value="1"/>
</dbReference>
<comment type="catalytic activity">
    <reaction evidence="4">
        <text>N-terminal L-glutamyl-[protein] + L-leucyl-tRNA(Leu) = N-terminal L-leucyl-L-glutamyl-[protein] + tRNA(Leu) + H(+)</text>
        <dbReference type="Rhea" id="RHEA:50412"/>
        <dbReference type="Rhea" id="RHEA-COMP:9613"/>
        <dbReference type="Rhea" id="RHEA-COMP:9622"/>
        <dbReference type="Rhea" id="RHEA-COMP:12664"/>
        <dbReference type="Rhea" id="RHEA-COMP:12668"/>
        <dbReference type="ChEBI" id="CHEBI:15378"/>
        <dbReference type="ChEBI" id="CHEBI:64721"/>
        <dbReference type="ChEBI" id="CHEBI:78442"/>
        <dbReference type="ChEBI" id="CHEBI:78494"/>
        <dbReference type="ChEBI" id="CHEBI:133041"/>
        <dbReference type="EC" id="2.3.2.29"/>
    </reaction>
</comment>
<evidence type="ECO:0000256" key="4">
    <source>
        <dbReference type="HAMAP-Rule" id="MF_00689"/>
    </source>
</evidence>
<evidence type="ECO:0000259" key="5">
    <source>
        <dbReference type="Pfam" id="PF04376"/>
    </source>
</evidence>
<gene>
    <name evidence="7" type="primary">ate</name>
    <name evidence="4" type="synonym">bpt</name>
    <name evidence="7" type="ORF">NSMM_230014</name>
</gene>
<evidence type="ECO:0000313" key="7">
    <source>
        <dbReference type="EMBL" id="SCZ84593.1"/>
    </source>
</evidence>
<dbReference type="GO" id="GO:0005737">
    <property type="term" value="C:cytoplasm"/>
    <property type="evidence" value="ECO:0007669"/>
    <property type="project" value="UniProtKB-SubCell"/>
</dbReference>
<comment type="subcellular location">
    <subcellularLocation>
        <location evidence="4">Cytoplasm</location>
    </subcellularLocation>
</comment>
<dbReference type="InterPro" id="IPR007471">
    <property type="entry name" value="N-end_Aminoacyl_Trfase_N"/>
</dbReference>
<evidence type="ECO:0000256" key="1">
    <source>
        <dbReference type="ARBA" id="ARBA00022490"/>
    </source>
</evidence>
<dbReference type="PANTHER" id="PTHR21367:SF1">
    <property type="entry name" value="ARGINYL-TRNA--PROTEIN TRANSFERASE 1"/>
    <property type="match status" value="1"/>
</dbReference>
<dbReference type="GO" id="GO:0071596">
    <property type="term" value="P:ubiquitin-dependent protein catabolic process via the N-end rule pathway"/>
    <property type="evidence" value="ECO:0007669"/>
    <property type="project" value="InterPro"/>
</dbReference>
<protein>
    <recommendedName>
        <fullName evidence="4">Aspartate/glutamate leucyltransferase</fullName>
        <ecNumber evidence="4">2.3.2.29</ecNumber>
    </recommendedName>
</protein>
<dbReference type="NCBIfam" id="NF002341">
    <property type="entry name" value="PRK01305.1-1"/>
    <property type="match status" value="1"/>
</dbReference>
<dbReference type="GO" id="GO:0004057">
    <property type="term" value="F:arginyl-tRNA--protein transferase activity"/>
    <property type="evidence" value="ECO:0007669"/>
    <property type="project" value="InterPro"/>
</dbReference>
<name>A0A1G5SBL2_9PROT</name>
<dbReference type="STRING" id="51642.NSMM_230014"/>
<dbReference type="HAMAP" id="MF_00689">
    <property type="entry name" value="Bpt"/>
    <property type="match status" value="1"/>
</dbReference>
<accession>A0A1G5SBL2</accession>
<proteinExistence type="inferred from homology"/>
<evidence type="ECO:0000256" key="3">
    <source>
        <dbReference type="ARBA" id="ARBA00023315"/>
    </source>
</evidence>
<keyword evidence="2 4" id="KW-0808">Transferase</keyword>
<sequence>MDFHLTEYYPCSYLPDKSARSRIAVAHNSPESLVYARLIRQGYRRSGHFIYRPECDRCQSCLPVRIPVEQFCASRTQRRVWKQHQHLLAAWHPLHYNPAHLELYQRYQHARHTGGSMENDSHAQYCDFLLKSNVDSFLITFHENDQLRMISIIDQVPDGLSSVYTFFDPSVVNASYGTFNILWQIEQCLSRHLPYLYLGYWIAENRKMRYKSNFKPLQVFTGNQWQTMHLTARADNPDAL</sequence>
<dbReference type="InterPro" id="IPR030700">
    <property type="entry name" value="N-end_Aminoacyl_Trfase"/>
</dbReference>
<dbReference type="RefSeq" id="WP_090284193.1">
    <property type="nucleotide sequence ID" value="NZ_FMWO01000029.1"/>
</dbReference>
<dbReference type="GO" id="GO:0008914">
    <property type="term" value="F:leucyl-tRNA--protein transferase activity"/>
    <property type="evidence" value="ECO:0007669"/>
    <property type="project" value="UniProtKB-UniRule"/>
</dbReference>
<evidence type="ECO:0000259" key="6">
    <source>
        <dbReference type="Pfam" id="PF04377"/>
    </source>
</evidence>
<dbReference type="NCBIfam" id="NF002346">
    <property type="entry name" value="PRK01305.2-3"/>
    <property type="match status" value="1"/>
</dbReference>
<reference evidence="7 8" key="1">
    <citation type="submission" date="2016-10" db="EMBL/GenBank/DDBJ databases">
        <authorList>
            <person name="de Groot N.N."/>
        </authorList>
    </citation>
    <scope>NUCLEOTIDE SEQUENCE [LARGE SCALE GENOMIC DNA]</scope>
    <source>
        <strain evidence="7">1</strain>
    </source>
</reference>
<feature type="domain" description="N-end rule aminoacyl transferase C-terminal" evidence="6">
    <location>
        <begin position="100"/>
        <end position="220"/>
    </location>
</feature>